<dbReference type="Pfam" id="PF00696">
    <property type="entry name" value="AA_kinase"/>
    <property type="match status" value="1"/>
</dbReference>
<dbReference type="GO" id="GO:0005524">
    <property type="term" value="F:ATP binding"/>
    <property type="evidence" value="ECO:0007669"/>
    <property type="project" value="UniProtKB-KW"/>
</dbReference>
<proteinExistence type="predicted"/>
<dbReference type="PANTHER" id="PTHR23342:SF0">
    <property type="entry name" value="N-ACETYLGLUTAMATE SYNTHASE, MITOCHONDRIAL"/>
    <property type="match status" value="1"/>
</dbReference>
<evidence type="ECO:0000256" key="3">
    <source>
        <dbReference type="ARBA" id="ARBA00021197"/>
    </source>
</evidence>
<dbReference type="Proteomes" id="UP000298685">
    <property type="component" value="Chromosome"/>
</dbReference>
<organism evidence="14 15">
    <name type="scientific">Buchnera aphidicola</name>
    <name type="common">Sarucallis kahawaluokalani</name>
    <dbReference type="NCBI Taxonomy" id="1241878"/>
    <lineage>
        <taxon>Bacteria</taxon>
        <taxon>Pseudomonadati</taxon>
        <taxon>Pseudomonadota</taxon>
        <taxon>Gammaproteobacteria</taxon>
        <taxon>Enterobacterales</taxon>
        <taxon>Erwiniaceae</taxon>
        <taxon>Buchnera</taxon>
    </lineage>
</organism>
<evidence type="ECO:0000256" key="5">
    <source>
        <dbReference type="ARBA" id="ARBA00022605"/>
    </source>
</evidence>
<evidence type="ECO:0000256" key="11">
    <source>
        <dbReference type="ARBA" id="ARBA00030639"/>
    </source>
</evidence>
<protein>
    <recommendedName>
        <fullName evidence="3">Acetylglutamate kinase</fullName>
        <ecNumber evidence="2">2.7.2.8</ecNumber>
    </recommendedName>
    <alternativeName>
        <fullName evidence="10">N-acetyl-L-glutamate 5-phosphotransferase</fullName>
    </alternativeName>
    <alternativeName>
        <fullName evidence="11">NAG kinase</fullName>
    </alternativeName>
</protein>
<keyword evidence="7" id="KW-0547">Nucleotide-binding</keyword>
<dbReference type="RefSeq" id="WP_158350259.1">
    <property type="nucleotide sequence ID" value="NZ_CP032999.1"/>
</dbReference>
<dbReference type="EC" id="2.7.2.8" evidence="2"/>
<dbReference type="GO" id="GO:0006526">
    <property type="term" value="P:L-arginine biosynthetic process"/>
    <property type="evidence" value="ECO:0007669"/>
    <property type="project" value="UniProtKB-KW"/>
</dbReference>
<evidence type="ECO:0000256" key="6">
    <source>
        <dbReference type="ARBA" id="ARBA00022679"/>
    </source>
</evidence>
<accession>A0A4D6Y7H2</accession>
<dbReference type="PANTHER" id="PTHR23342">
    <property type="entry name" value="N-ACETYLGLUTAMATE SYNTHASE"/>
    <property type="match status" value="1"/>
</dbReference>
<evidence type="ECO:0000256" key="8">
    <source>
        <dbReference type="ARBA" id="ARBA00022777"/>
    </source>
</evidence>
<dbReference type="PIRSF" id="PIRSF000728">
    <property type="entry name" value="NAGK"/>
    <property type="match status" value="1"/>
</dbReference>
<evidence type="ECO:0000313" key="14">
    <source>
        <dbReference type="EMBL" id="QCI25846.1"/>
    </source>
</evidence>
<evidence type="ECO:0000259" key="13">
    <source>
        <dbReference type="Pfam" id="PF00696"/>
    </source>
</evidence>
<reference evidence="14 15" key="1">
    <citation type="submission" date="2018-10" db="EMBL/GenBank/DDBJ databases">
        <title>Comparative functional genomics of the obligate endosymbiont Buchnera aphidicola.</title>
        <authorList>
            <person name="Chong R.A."/>
        </authorList>
    </citation>
    <scope>NUCLEOTIDE SEQUENCE [LARGE SCALE GENOMIC DNA]</scope>
    <source>
        <strain evidence="14 15">Ska</strain>
    </source>
</reference>
<dbReference type="AlphaFoldDB" id="A0A4D6Y7H2"/>
<dbReference type="OrthoDB" id="5915023at2"/>
<evidence type="ECO:0000256" key="1">
    <source>
        <dbReference type="ARBA" id="ARBA00004828"/>
    </source>
</evidence>
<evidence type="ECO:0000256" key="12">
    <source>
        <dbReference type="ARBA" id="ARBA00048141"/>
    </source>
</evidence>
<keyword evidence="6" id="KW-0808">Transferase</keyword>
<evidence type="ECO:0000256" key="7">
    <source>
        <dbReference type="ARBA" id="ARBA00022741"/>
    </source>
</evidence>
<evidence type="ECO:0000313" key="15">
    <source>
        <dbReference type="Proteomes" id="UP000298685"/>
    </source>
</evidence>
<dbReference type="EMBL" id="CP032999">
    <property type="protein sequence ID" value="QCI25846.1"/>
    <property type="molecule type" value="Genomic_DNA"/>
</dbReference>
<dbReference type="InterPro" id="IPR036393">
    <property type="entry name" value="AceGlu_kinase-like_sf"/>
</dbReference>
<evidence type="ECO:0000256" key="4">
    <source>
        <dbReference type="ARBA" id="ARBA00022571"/>
    </source>
</evidence>
<sequence length="256" mass="28816">MQEILVIKLGGILLNSVVAMKNFFKILCEYKIKNRNILVVHGGTSLEKLFFQNNTIYSKDQLCYNIRDELNINYKKLNLLLGMINTNIVKYARMNGINAIGLNCTDGDTIIFQSADIESCICTDYNSLDLLNYLFSRNIIPIINPTGITKDHTLINIDADIISMFISKALKSRLIMLTDVNAVLDGKGHAIKKMNNVMCEQLILEGVISTGMVTKVNSAIKISKFLNQSVNIASWANFMELKKIFYGYTTGTLIMY</sequence>
<keyword evidence="4" id="KW-0055">Arginine biosynthesis</keyword>
<evidence type="ECO:0000256" key="10">
    <source>
        <dbReference type="ARBA" id="ARBA00030178"/>
    </source>
</evidence>
<dbReference type="GO" id="GO:0003991">
    <property type="term" value="F:acetylglutamate kinase activity"/>
    <property type="evidence" value="ECO:0007669"/>
    <property type="project" value="UniProtKB-EC"/>
</dbReference>
<keyword evidence="5" id="KW-0028">Amino-acid biosynthesis</keyword>
<dbReference type="SUPFAM" id="SSF53633">
    <property type="entry name" value="Carbamate kinase-like"/>
    <property type="match status" value="1"/>
</dbReference>
<keyword evidence="9" id="KW-0067">ATP-binding</keyword>
<comment type="pathway">
    <text evidence="1">Amino-acid biosynthesis; L-arginine biosynthesis; N(2)-acetyl-L-ornithine from L-glutamate: step 2/4.</text>
</comment>
<dbReference type="Gene3D" id="3.40.1160.10">
    <property type="entry name" value="Acetylglutamate kinase-like"/>
    <property type="match status" value="1"/>
</dbReference>
<name>A0A4D6Y7H2_9GAMM</name>
<keyword evidence="8" id="KW-0418">Kinase</keyword>
<evidence type="ECO:0000256" key="2">
    <source>
        <dbReference type="ARBA" id="ARBA00013065"/>
    </source>
</evidence>
<dbReference type="InterPro" id="IPR001048">
    <property type="entry name" value="Asp/Glu/Uridylate_kinase"/>
</dbReference>
<feature type="domain" description="Aspartate/glutamate/uridylate kinase" evidence="13">
    <location>
        <begin position="4"/>
        <end position="224"/>
    </location>
</feature>
<dbReference type="InterPro" id="IPR004662">
    <property type="entry name" value="AcgluKinase_fam"/>
</dbReference>
<gene>
    <name evidence="14" type="ORF">D9V78_00200</name>
</gene>
<dbReference type="GO" id="GO:0005737">
    <property type="term" value="C:cytoplasm"/>
    <property type="evidence" value="ECO:0007669"/>
    <property type="project" value="InterPro"/>
</dbReference>
<comment type="catalytic activity">
    <reaction evidence="12">
        <text>N-acetyl-L-glutamate + ATP = N-acetyl-L-glutamyl 5-phosphate + ADP</text>
        <dbReference type="Rhea" id="RHEA:14629"/>
        <dbReference type="ChEBI" id="CHEBI:30616"/>
        <dbReference type="ChEBI" id="CHEBI:44337"/>
        <dbReference type="ChEBI" id="CHEBI:57936"/>
        <dbReference type="ChEBI" id="CHEBI:456216"/>
        <dbReference type="EC" id="2.7.2.8"/>
    </reaction>
</comment>
<evidence type="ECO:0000256" key="9">
    <source>
        <dbReference type="ARBA" id="ARBA00022840"/>
    </source>
</evidence>